<proteinExistence type="predicted"/>
<evidence type="ECO:0000256" key="1">
    <source>
        <dbReference type="SAM" id="MobiDB-lite"/>
    </source>
</evidence>
<accession>A0A919XKY3</accession>
<evidence type="ECO:0000313" key="3">
    <source>
        <dbReference type="Proteomes" id="UP000679779"/>
    </source>
</evidence>
<comment type="caution">
    <text evidence="2">The sequence shown here is derived from an EMBL/GenBank/DDBJ whole genome shotgun (WGS) entry which is preliminary data.</text>
</comment>
<evidence type="ECO:0008006" key="4">
    <source>
        <dbReference type="Google" id="ProtNLM"/>
    </source>
</evidence>
<protein>
    <recommendedName>
        <fullName evidence="4">Heat induced stress protein YflT</fullName>
    </recommendedName>
</protein>
<dbReference type="RefSeq" id="WP_160045235.1">
    <property type="nucleotide sequence ID" value="NZ_BORQ01000014.1"/>
</dbReference>
<dbReference type="AlphaFoldDB" id="A0A919XKY3"/>
<dbReference type="Proteomes" id="UP000679779">
    <property type="component" value="Unassembled WGS sequence"/>
</dbReference>
<gene>
    <name evidence="2" type="ORF">J2TS6_60220</name>
</gene>
<name>A0A919XKY3_9BACL</name>
<feature type="compositionally biased region" description="Basic and acidic residues" evidence="1">
    <location>
        <begin position="96"/>
        <end position="109"/>
    </location>
</feature>
<evidence type="ECO:0000313" key="2">
    <source>
        <dbReference type="EMBL" id="GIO34881.1"/>
    </source>
</evidence>
<feature type="region of interest" description="Disordered" evidence="1">
    <location>
        <begin position="76"/>
        <end position="109"/>
    </location>
</feature>
<sequence>MPKQIQAYFKTEDDAEQAKTKLIGIQAEHLEVGRLGTALEGNRHILLPIAPVGMTGSGTTTGASAAAGVSGVAYTPPVVVSPDDDDPNGVSSEGNHPAEEHAWGDRQDEVEPLFDPYADRYDDLEYVLSCKVRDKDYADVVNTLRNNGGYVEIFEDGEDRAEI</sequence>
<reference evidence="2" key="1">
    <citation type="submission" date="2021-03" db="EMBL/GenBank/DDBJ databases">
        <title>Antimicrobial resistance genes in bacteria isolated from Japanese honey, and their potential for conferring macrolide and lincosamide resistance in the American foulbrood pathogen Paenibacillus larvae.</title>
        <authorList>
            <person name="Okamoto M."/>
            <person name="Kumagai M."/>
            <person name="Kanamori H."/>
            <person name="Takamatsu D."/>
        </authorList>
    </citation>
    <scope>NUCLEOTIDE SEQUENCE</scope>
    <source>
        <strain evidence="2">J2TS6</strain>
    </source>
</reference>
<dbReference type="EMBL" id="BORQ01000014">
    <property type="protein sequence ID" value="GIO34881.1"/>
    <property type="molecule type" value="Genomic_DNA"/>
</dbReference>
<organism evidence="2 3">
    <name type="scientific">Paenibacillus albilobatus</name>
    <dbReference type="NCBI Taxonomy" id="2716884"/>
    <lineage>
        <taxon>Bacteria</taxon>
        <taxon>Bacillati</taxon>
        <taxon>Bacillota</taxon>
        <taxon>Bacilli</taxon>
        <taxon>Bacillales</taxon>
        <taxon>Paenibacillaceae</taxon>
        <taxon>Paenibacillus</taxon>
    </lineage>
</organism>
<keyword evidence="3" id="KW-1185">Reference proteome</keyword>